<reference evidence="2 3" key="1">
    <citation type="submission" date="2020-04" db="EMBL/GenBank/DDBJ databases">
        <title>Molecular characterization of pseudomonads from Agaricus bisporus reveal novel blotch 2 pathogens in Western Europe.</title>
        <authorList>
            <person name="Taparia T."/>
            <person name="Krijger M."/>
            <person name="Haynes E."/>
            <person name="Elpinstone J.G."/>
            <person name="Noble R."/>
            <person name="Van Der Wolf J."/>
        </authorList>
    </citation>
    <scope>NUCLEOTIDE SEQUENCE [LARGE SCALE GENOMIC DNA]</scope>
    <source>
        <strain evidence="2 3">P7774</strain>
    </source>
</reference>
<proteinExistence type="predicted"/>
<dbReference type="Pfam" id="PF13175">
    <property type="entry name" value="AAA_15"/>
    <property type="match status" value="1"/>
</dbReference>
<keyword evidence="3" id="KW-1185">Reference proteome</keyword>
<dbReference type="EMBL" id="JACARY010000018">
    <property type="protein sequence ID" value="NWD94962.1"/>
    <property type="molecule type" value="Genomic_DNA"/>
</dbReference>
<dbReference type="Gene3D" id="3.40.50.300">
    <property type="entry name" value="P-loop containing nucleotide triphosphate hydrolases"/>
    <property type="match status" value="2"/>
</dbReference>
<dbReference type="SUPFAM" id="SSF52540">
    <property type="entry name" value="P-loop containing nucleoside triphosphate hydrolases"/>
    <property type="match status" value="1"/>
</dbReference>
<dbReference type="RefSeq" id="WP_177053874.1">
    <property type="nucleotide sequence ID" value="NZ_JACAQM010000044.1"/>
</dbReference>
<dbReference type="InterPro" id="IPR027417">
    <property type="entry name" value="P-loop_NTPase"/>
</dbReference>
<name>A0ABX2QT28_9PSED</name>
<protein>
    <submittedName>
        <fullName evidence="2">AAA family ATPase</fullName>
    </submittedName>
</protein>
<dbReference type="PANTHER" id="PTHR43581">
    <property type="entry name" value="ATP/GTP PHOSPHATASE"/>
    <property type="match status" value="1"/>
</dbReference>
<dbReference type="Proteomes" id="UP000572863">
    <property type="component" value="Unassembled WGS sequence"/>
</dbReference>
<dbReference type="InterPro" id="IPR041685">
    <property type="entry name" value="AAA_GajA/Old/RecF-like"/>
</dbReference>
<sequence length="614" mass="69652">MNDLIILKGLALSNYRGLGNTIQKMAPFDRFNFFVGENNAGKSIILNFISEHGQYLDPSPKLLDKSPFLRLSGLDINVNTKQTHPTLGLGCSTEDLLKFTSTPDSSFNQFASHPDFYSTCREVLAPITDSNNWVWVNVQKSSKDTWQPMQQNLRTAVTNISDRTLLRIQKIVKDQYGENHTPAPHNTIERWIERLLVGAKTNITKQPILIPALRKITHEETDTFEHSGTGLINKIFKLQLPDTYGLDTHADFDKINKLLKSVLRNDSVQIHISHKHSISVKIDGKMLPLHALGTGLHEIIIIAVTCTLLEHQIICIEEPELHLHPTLQRRLMQYLLNETTNQYFIATHSASIMDMSNASIFHVSSKKQKNPDGSTADFEETTISRAACSASKSNLVQQLGYQASDILQANFIIWVEGPSDRLYLNHWLNKYLETSEKKIMEGVDYSIMFYGGRLLSHLSADDLTETDDDIAALIDVKKLNRNLAFIIDSDKGTANSAINKTKQNIKSTIESNHGATHKDLCWITAGREIENYISPESTLQALQHVYATTFKERPDQDDFTHPLHFLRNDHVFFKKADKVKIAKYICDQPANLNILDLNERIAELVERIMLARYH</sequence>
<comment type="caution">
    <text evidence="2">The sequence shown here is derived from an EMBL/GenBank/DDBJ whole genome shotgun (WGS) entry which is preliminary data.</text>
</comment>
<organism evidence="2 3">
    <name type="scientific">Pseudomonas reactans</name>
    <dbReference type="NCBI Taxonomy" id="117680"/>
    <lineage>
        <taxon>Bacteria</taxon>
        <taxon>Pseudomonadati</taxon>
        <taxon>Pseudomonadota</taxon>
        <taxon>Gammaproteobacteria</taxon>
        <taxon>Pseudomonadales</taxon>
        <taxon>Pseudomonadaceae</taxon>
        <taxon>Pseudomonas</taxon>
    </lineage>
</organism>
<feature type="domain" description="Endonuclease GajA/Old nuclease/RecF-like AAA" evidence="1">
    <location>
        <begin position="227"/>
        <end position="352"/>
    </location>
</feature>
<evidence type="ECO:0000313" key="2">
    <source>
        <dbReference type="EMBL" id="NWD94962.1"/>
    </source>
</evidence>
<dbReference type="PANTHER" id="PTHR43581:SF4">
    <property type="entry name" value="ATP_GTP PHOSPHATASE"/>
    <property type="match status" value="1"/>
</dbReference>
<evidence type="ECO:0000259" key="1">
    <source>
        <dbReference type="Pfam" id="PF13175"/>
    </source>
</evidence>
<evidence type="ECO:0000313" key="3">
    <source>
        <dbReference type="Proteomes" id="UP000572863"/>
    </source>
</evidence>
<accession>A0ABX2QT28</accession>
<dbReference type="InterPro" id="IPR051396">
    <property type="entry name" value="Bact_Antivir_Def_Nuclease"/>
</dbReference>
<gene>
    <name evidence="2" type="ORF">HX871_11080</name>
</gene>